<dbReference type="AlphaFoldDB" id="A0A8H8YZN3"/>
<name>A0A8H8YZN3_9PROT</name>
<keyword evidence="1" id="KW-1133">Transmembrane helix</keyword>
<keyword evidence="1" id="KW-0472">Membrane</keyword>
<feature type="transmembrane region" description="Helical" evidence="1">
    <location>
        <begin position="20"/>
        <end position="40"/>
    </location>
</feature>
<evidence type="ECO:0000256" key="1">
    <source>
        <dbReference type="SAM" id="Phobius"/>
    </source>
</evidence>
<sequence length="70" mass="8422">MMLLLRSRLLQIIVCGMKQVRFLLCLLMNVLQALELLRLWRLLRILILWEAVLLMEAMVFTMLLRILIRL</sequence>
<organism evidence="2 3">
    <name type="scientific">Nitrosomonas nitrosa</name>
    <dbReference type="NCBI Taxonomy" id="52442"/>
    <lineage>
        <taxon>Bacteria</taxon>
        <taxon>Pseudomonadati</taxon>
        <taxon>Pseudomonadota</taxon>
        <taxon>Betaproteobacteria</taxon>
        <taxon>Nitrosomonadales</taxon>
        <taxon>Nitrosomonadaceae</taxon>
        <taxon>Nitrosomonas</taxon>
    </lineage>
</organism>
<dbReference type="EMBL" id="CAJNAP010000003">
    <property type="protein sequence ID" value="CAE6490917.1"/>
    <property type="molecule type" value="Genomic_DNA"/>
</dbReference>
<proteinExistence type="predicted"/>
<protein>
    <submittedName>
        <fullName evidence="2">Uncharacterized protein</fullName>
    </submittedName>
</protein>
<dbReference type="Proteomes" id="UP000601736">
    <property type="component" value="Unassembled WGS sequence"/>
</dbReference>
<comment type="caution">
    <text evidence="2">The sequence shown here is derived from an EMBL/GenBank/DDBJ whole genome shotgun (WGS) entry which is preliminary data.</text>
</comment>
<keyword evidence="1" id="KW-0812">Transmembrane</keyword>
<feature type="transmembrane region" description="Helical" evidence="1">
    <location>
        <begin position="46"/>
        <end position="68"/>
    </location>
</feature>
<accession>A0A8H8YZN3</accession>
<reference evidence="2" key="1">
    <citation type="submission" date="2021-02" db="EMBL/GenBank/DDBJ databases">
        <authorList>
            <person name="Han P."/>
        </authorList>
    </citation>
    <scope>NUCLEOTIDE SEQUENCE</scope>
    <source>
        <strain evidence="2">Nitrosomonas nitrosa 18-3D</strain>
    </source>
</reference>
<evidence type="ECO:0000313" key="3">
    <source>
        <dbReference type="Proteomes" id="UP000601736"/>
    </source>
</evidence>
<gene>
    <name evidence="2" type="ORF">NMYAN_110017</name>
</gene>
<evidence type="ECO:0000313" key="2">
    <source>
        <dbReference type="EMBL" id="CAE6490917.1"/>
    </source>
</evidence>